<accession>A0A7X1KQ36</accession>
<evidence type="ECO:0000313" key="2">
    <source>
        <dbReference type="Proteomes" id="UP000551327"/>
    </source>
</evidence>
<comment type="caution">
    <text evidence="1">The sequence shown here is derived from an EMBL/GenBank/DDBJ whole genome shotgun (WGS) entry which is preliminary data.</text>
</comment>
<evidence type="ECO:0000313" key="1">
    <source>
        <dbReference type="EMBL" id="MBC2669359.1"/>
    </source>
</evidence>
<dbReference type="EMBL" id="JACLAX010000008">
    <property type="protein sequence ID" value="MBC2669359.1"/>
    <property type="molecule type" value="Genomic_DNA"/>
</dbReference>
<keyword evidence="2" id="KW-1185">Reference proteome</keyword>
<reference evidence="1 2" key="1">
    <citation type="submission" date="2020-08" db="EMBL/GenBank/DDBJ databases">
        <title>The genome sequence of type strain Novosphingobium piscinae KCTC 42194.</title>
        <authorList>
            <person name="Liu Y."/>
        </authorList>
    </citation>
    <scope>NUCLEOTIDE SEQUENCE [LARGE SCALE GENOMIC DNA]</scope>
    <source>
        <strain evidence="1 2">KCTC 42194</strain>
    </source>
</reference>
<proteinExistence type="predicted"/>
<dbReference type="AlphaFoldDB" id="A0A7X1KQ36"/>
<name>A0A7X1KQ36_9SPHN</name>
<protein>
    <submittedName>
        <fullName evidence="1">Uncharacterized protein</fullName>
    </submittedName>
</protein>
<organism evidence="1 2">
    <name type="scientific">Novosphingobium piscinae</name>
    <dbReference type="NCBI Taxonomy" id="1507448"/>
    <lineage>
        <taxon>Bacteria</taxon>
        <taxon>Pseudomonadati</taxon>
        <taxon>Pseudomonadota</taxon>
        <taxon>Alphaproteobacteria</taxon>
        <taxon>Sphingomonadales</taxon>
        <taxon>Sphingomonadaceae</taxon>
        <taxon>Novosphingobium</taxon>
    </lineage>
</organism>
<gene>
    <name evidence="1" type="ORF">H7F53_09410</name>
</gene>
<sequence>AGASGFALAPDAGAAGAPVELRAAGLPFAALGLAPGPAAQAVAPRHGFALALPQLARTEPVRVVPLVDPPPAAVLRVLAGLGCALADWPGLVALGWEAAGTAMAPDYVRRMVGAWLDGGAFPGLGLAALVREGGLLRSDGLIAWLGHEIALHPAAGETPAATARRALRAMHGLVEGECTATTVGPYLGDSGLGGAFSADGRLLTLG</sequence>
<dbReference type="Proteomes" id="UP000551327">
    <property type="component" value="Unassembled WGS sequence"/>
</dbReference>
<feature type="non-terminal residue" evidence="1">
    <location>
        <position position="1"/>
    </location>
</feature>